<proteinExistence type="predicted"/>
<accession>A0A010RQW4</accession>
<dbReference type="HOGENOM" id="CLU_1767900_0_0_1"/>
<reference evidence="2 3" key="1">
    <citation type="submission" date="2014-02" db="EMBL/GenBank/DDBJ databases">
        <title>The genome sequence of Colletotrichum fioriniae PJ7.</title>
        <authorList>
            <person name="Baroncelli R."/>
            <person name="Thon M.R."/>
        </authorList>
    </citation>
    <scope>NUCLEOTIDE SEQUENCE [LARGE SCALE GENOMIC DNA]</scope>
    <source>
        <strain evidence="2 3">PJ7</strain>
    </source>
</reference>
<comment type="caution">
    <text evidence="2">The sequence shown here is derived from an EMBL/GenBank/DDBJ whole genome shotgun (WGS) entry which is preliminary data.</text>
</comment>
<feature type="region of interest" description="Disordered" evidence="1">
    <location>
        <begin position="1"/>
        <end position="23"/>
    </location>
</feature>
<dbReference type="KEGG" id="cfj:CFIO01_09168"/>
<evidence type="ECO:0000256" key="1">
    <source>
        <dbReference type="SAM" id="MobiDB-lite"/>
    </source>
</evidence>
<gene>
    <name evidence="2" type="ORF">CFIO01_09168</name>
</gene>
<feature type="compositionally biased region" description="Basic and acidic residues" evidence="1">
    <location>
        <begin position="1"/>
        <end position="12"/>
    </location>
</feature>
<keyword evidence="3" id="KW-1185">Reference proteome</keyword>
<evidence type="ECO:0000313" key="3">
    <source>
        <dbReference type="Proteomes" id="UP000020467"/>
    </source>
</evidence>
<dbReference type="Proteomes" id="UP000020467">
    <property type="component" value="Unassembled WGS sequence"/>
</dbReference>
<name>A0A010RQW4_9PEZI</name>
<dbReference type="EMBL" id="JARH01000270">
    <property type="protein sequence ID" value="EXF82851.1"/>
    <property type="molecule type" value="Genomic_DNA"/>
</dbReference>
<organism evidence="2 3">
    <name type="scientific">Colletotrichum fioriniae PJ7</name>
    <dbReference type="NCBI Taxonomy" id="1445577"/>
    <lineage>
        <taxon>Eukaryota</taxon>
        <taxon>Fungi</taxon>
        <taxon>Dikarya</taxon>
        <taxon>Ascomycota</taxon>
        <taxon>Pezizomycotina</taxon>
        <taxon>Sordariomycetes</taxon>
        <taxon>Hypocreomycetidae</taxon>
        <taxon>Glomerellales</taxon>
        <taxon>Glomerellaceae</taxon>
        <taxon>Colletotrichum</taxon>
        <taxon>Colletotrichum acutatum species complex</taxon>
    </lineage>
</organism>
<sequence>MGVRNQKERADGMKAQADGPRETGTGGGAVGLYPHFVLYCVARGPHCRHAAQLGPGGGGGGSVVFWTRVWNLWISWVLRLGQDIAPTPTLALLLPDMDTPSSTPGIRRPSQLHLLYLMPIANPAATYLMTFSSLELCNYEVRLIGSV</sequence>
<evidence type="ECO:0000313" key="2">
    <source>
        <dbReference type="EMBL" id="EXF82851.1"/>
    </source>
</evidence>
<protein>
    <submittedName>
        <fullName evidence="2">Uncharacterized protein</fullName>
    </submittedName>
</protein>
<dbReference type="AlphaFoldDB" id="A0A010RQW4"/>